<keyword evidence="1" id="KW-0472">Membrane</keyword>
<organism evidence="2 3">
    <name type="scientific">Halobacillus seohaensis</name>
    <dbReference type="NCBI Taxonomy" id="447421"/>
    <lineage>
        <taxon>Bacteria</taxon>
        <taxon>Bacillati</taxon>
        <taxon>Bacillota</taxon>
        <taxon>Bacilli</taxon>
        <taxon>Bacillales</taxon>
        <taxon>Bacillaceae</taxon>
        <taxon>Halobacillus</taxon>
    </lineage>
</organism>
<keyword evidence="2" id="KW-0687">Ribonucleoprotein</keyword>
<keyword evidence="1" id="KW-1133">Transmembrane helix</keyword>
<keyword evidence="1" id="KW-0812">Transmembrane</keyword>
<accession>A0ABW2EKW3</accession>
<keyword evidence="3" id="KW-1185">Reference proteome</keyword>
<feature type="transmembrane region" description="Helical" evidence="1">
    <location>
        <begin position="92"/>
        <end position="108"/>
    </location>
</feature>
<evidence type="ECO:0000256" key="1">
    <source>
        <dbReference type="SAM" id="Phobius"/>
    </source>
</evidence>
<comment type="caution">
    <text evidence="2">The sequence shown here is derived from an EMBL/GenBank/DDBJ whole genome shotgun (WGS) entry which is preliminary data.</text>
</comment>
<protein>
    <submittedName>
        <fullName evidence="2">Small nuclear ribonucleoprotein</fullName>
    </submittedName>
</protein>
<name>A0ABW2EKW3_9BACI</name>
<evidence type="ECO:0000313" key="2">
    <source>
        <dbReference type="EMBL" id="MFC7062928.1"/>
    </source>
</evidence>
<dbReference type="RefSeq" id="WP_204709129.1">
    <property type="nucleotide sequence ID" value="NZ_JBHSZV010000034.1"/>
</dbReference>
<proteinExistence type="predicted"/>
<reference evidence="3" key="1">
    <citation type="journal article" date="2019" name="Int. J. Syst. Evol. Microbiol.">
        <title>The Global Catalogue of Microorganisms (GCM) 10K type strain sequencing project: providing services to taxonomists for standard genome sequencing and annotation.</title>
        <authorList>
            <consortium name="The Broad Institute Genomics Platform"/>
            <consortium name="The Broad Institute Genome Sequencing Center for Infectious Disease"/>
            <person name="Wu L."/>
            <person name="Ma J."/>
        </authorList>
    </citation>
    <scope>NUCLEOTIDE SEQUENCE [LARGE SCALE GENOMIC DNA]</scope>
    <source>
        <strain evidence="3">CGMCC 4.1621</strain>
    </source>
</reference>
<dbReference type="Proteomes" id="UP001596410">
    <property type="component" value="Unassembled WGS sequence"/>
</dbReference>
<gene>
    <name evidence="2" type="ORF">ACFQIC_13875</name>
</gene>
<dbReference type="EMBL" id="JBHSZV010000034">
    <property type="protein sequence ID" value="MFC7062928.1"/>
    <property type="molecule type" value="Genomic_DNA"/>
</dbReference>
<dbReference type="GO" id="GO:1990904">
    <property type="term" value="C:ribonucleoprotein complex"/>
    <property type="evidence" value="ECO:0007669"/>
    <property type="project" value="UniProtKB-KW"/>
</dbReference>
<sequence length="117" mass="13910">MTEDRNMHHQGHQYMKPTHSHCEKYKHYHVMISLEDGSSFDGIIINVSDDGVTVLISEDVMVDENGNEEDQSRQYYGGYGGRRRRARRFRRSLFPLTALSSLLLYPYYQPYPYYPYY</sequence>
<evidence type="ECO:0000313" key="3">
    <source>
        <dbReference type="Proteomes" id="UP001596410"/>
    </source>
</evidence>